<evidence type="ECO:0000313" key="2">
    <source>
        <dbReference type="Proteomes" id="UP001222087"/>
    </source>
</evidence>
<sequence length="1398" mass="158845">MPFLYTTKRINFGVKPNLDLQRHEYHRTLRQALELSATSYSYQKTNQGRDYQWDNIAPEVALVIIQDAEKQGIFIKKEVLGNFNSNQQFNNIVLDKILAILNSNSDYLLFTQKLALHLTNNQTTTLSLEVLKSAGITTIEQFDAVYSEFLLQQKKLSKNFPNFAKIKDHDDFQQLLVFLANNPLYDKFLKSFMESLANEFNQARNKEDHLHSPATISKKSLSDFLAAISYGLAFNSSDTVLKKNTLYTKIIEGTLHYTVITPDGREVTDTIQSDQAGFAFDQYTCEEELRAILPVMLQITAKRGHTSDVALDSTSSLKNKAIAYLSGEYQHDLFLSHLPSLDLVKDEEHTFCIYHWLQQGNLSRFKDHIANNACQRYYSELDQFSNQVKEVIDDEIFSSVNAVATLMKEIVALIASLDADSQEKDSELDQKISQLILFLNEIKTYYSKTPLLKPGESLPSTAGNFAEFVRKIIFNSTYDKVIQYVTDQTDQSKAWKIDLLEVINALMGGQKFFFVREANKKKLTQLLTDKDGKSIPTTVVFRDSMKKHITTQLKANTHHYYTLRSYENDNLTPHQAPVTFRGGNLTDTLEETQLLAKKITKSGEFSADSHLLSGQENNIKKHEVRSGTAATLFATTGADGTRAATDRFDIALQYGGDKDIKILYILRGKKGINLHPYLDPMGKNKLSETAYTHIHPSDYVMTILYDKNNTILDVIPGNLTGEIHGVNDLTKKVILAGLEFYNIKHNPNYAGTVKLPVPQEQETPRAHTRKSLIEILQSHKTTSTSNEITNQSGSVRIRRSQTTDGYKRLHLDNLLTTTKTVSHDEESDVLPKSPFKYIPGKLAEVKAEANRHYNMRHILTLKNFSGWSEQERKLQEAHNRILQPGFMWGNISEQLMHAKIAKAEWLTDVLAPKPETALFLNIAACLITEYRVDIEDVNELAKSLHDSIYEKHVLELITIEQKILQAFDILEKQGSYQQCLHKAKLKMTELYPALEENSQTYLHYLASCLEIEKNIIRKQMTNQLMSEFLDKYLDEHAQLFKIKKKTVHPLADNRDFVFLGPAASGKSTISSQYISHEDRKDYVSLATDDYRGIHLPFTERFEKQEIEQVFIRTQDSAFLISELVEMRMAAKKSERANVIVDAVTYKPSQRALVEKNKNSIIVCACLDDMAKVVRRSYERALSEDAGSADKGRYVNTNSLLEMHKTASLNLIKYCAPDTRIAFYDTNIPRGAIPPLIATVDTHGTKSITICNDNGALLRLASFFNKSRVNIGAKSDDSLFFKKLKNAEFQIDSLFTVMDFGYKVILNGQNNVPYLTVEKGTNGTIIMNILDFSQLKTKLSESSKLENNLLKMILLYGHYGTLKEVHKQCLLHDNKVDLLVDKLLESLPEEKKSIQTTLA</sequence>
<organism evidence="1 2">
    <name type="scientific">Legionella cardiaca</name>
    <dbReference type="NCBI Taxonomy" id="1071983"/>
    <lineage>
        <taxon>Bacteria</taxon>
        <taxon>Pseudomonadati</taxon>
        <taxon>Pseudomonadota</taxon>
        <taxon>Gammaproteobacteria</taxon>
        <taxon>Legionellales</taxon>
        <taxon>Legionellaceae</taxon>
        <taxon>Legionella</taxon>
    </lineage>
</organism>
<dbReference type="InterPro" id="IPR027417">
    <property type="entry name" value="P-loop_NTPase"/>
</dbReference>
<dbReference type="Gene3D" id="3.40.50.300">
    <property type="entry name" value="P-loop containing nucleotide triphosphate hydrolases"/>
    <property type="match status" value="1"/>
</dbReference>
<accession>A0ABY8ASN7</accession>
<reference evidence="1 2" key="1">
    <citation type="submission" date="2023-02" db="EMBL/GenBank/DDBJ databases">
        <title>Genome Sequence of L. cardiaca H63T.</title>
        <authorList>
            <person name="Lopez A.E."/>
            <person name="Cianciotto N.P."/>
        </authorList>
    </citation>
    <scope>NUCLEOTIDE SEQUENCE [LARGE SCALE GENOMIC DNA]</scope>
    <source>
        <strain evidence="1 2">H63</strain>
    </source>
</reference>
<name>A0ABY8ASN7_9GAMM</name>
<dbReference type="EMBL" id="CP119078">
    <property type="protein sequence ID" value="WED43553.1"/>
    <property type="molecule type" value="Genomic_DNA"/>
</dbReference>
<proteinExistence type="predicted"/>
<protein>
    <submittedName>
        <fullName evidence="1">Zeta toxin family protein</fullName>
    </submittedName>
</protein>
<dbReference type="Proteomes" id="UP001222087">
    <property type="component" value="Chromosome"/>
</dbReference>
<dbReference type="RefSeq" id="WP_275089362.1">
    <property type="nucleotide sequence ID" value="NZ_CP119078.1"/>
</dbReference>
<keyword evidence="2" id="KW-1185">Reference proteome</keyword>
<dbReference type="SUPFAM" id="SSF52540">
    <property type="entry name" value="P-loop containing nucleoside triphosphate hydrolases"/>
    <property type="match status" value="1"/>
</dbReference>
<evidence type="ECO:0000313" key="1">
    <source>
        <dbReference type="EMBL" id="WED43553.1"/>
    </source>
</evidence>
<gene>
    <name evidence="1" type="ORF">PXX05_01905</name>
</gene>